<dbReference type="InterPro" id="IPR036847">
    <property type="entry name" value="RimP_C_sf"/>
</dbReference>
<dbReference type="GO" id="GO:0005829">
    <property type="term" value="C:cytosol"/>
    <property type="evidence" value="ECO:0007669"/>
    <property type="project" value="TreeGrafter"/>
</dbReference>
<comment type="subcellular location">
    <subcellularLocation>
        <location evidence="3">Cytoplasm</location>
    </subcellularLocation>
</comment>
<keyword evidence="7" id="KW-1185">Reference proteome</keyword>
<evidence type="ECO:0000256" key="3">
    <source>
        <dbReference type="HAMAP-Rule" id="MF_01077"/>
    </source>
</evidence>
<dbReference type="InterPro" id="IPR035956">
    <property type="entry name" value="RimP_N_sf"/>
</dbReference>
<evidence type="ECO:0000259" key="4">
    <source>
        <dbReference type="Pfam" id="PF02576"/>
    </source>
</evidence>
<evidence type="ECO:0000313" key="6">
    <source>
        <dbReference type="EMBL" id="EAR59762.1"/>
    </source>
</evidence>
<dbReference type="EMBL" id="AAOW01000033">
    <property type="protein sequence ID" value="EAR59762.1"/>
    <property type="molecule type" value="Genomic_DNA"/>
</dbReference>
<dbReference type="PANTHER" id="PTHR33867:SF1">
    <property type="entry name" value="RIBOSOME MATURATION FACTOR RIMP"/>
    <property type="match status" value="1"/>
</dbReference>
<comment type="similarity">
    <text evidence="3">Belongs to the RimP family.</text>
</comment>
<dbReference type="InterPro" id="IPR028998">
    <property type="entry name" value="RimP_C"/>
</dbReference>
<dbReference type="GO" id="GO:0000028">
    <property type="term" value="P:ribosomal small subunit assembly"/>
    <property type="evidence" value="ECO:0007669"/>
    <property type="project" value="TreeGrafter"/>
</dbReference>
<comment type="caution">
    <text evidence="6">The sequence shown here is derived from an EMBL/GenBank/DDBJ whole genome shotgun (WGS) entry which is preliminary data.</text>
</comment>
<dbReference type="Pfam" id="PF02576">
    <property type="entry name" value="RimP_N"/>
    <property type="match status" value="1"/>
</dbReference>
<organism evidence="6 7">
    <name type="scientific">Neptuniibacter caesariensis</name>
    <dbReference type="NCBI Taxonomy" id="207954"/>
    <lineage>
        <taxon>Bacteria</taxon>
        <taxon>Pseudomonadati</taxon>
        <taxon>Pseudomonadota</taxon>
        <taxon>Gammaproteobacteria</taxon>
        <taxon>Oceanospirillales</taxon>
        <taxon>Oceanospirillaceae</taxon>
        <taxon>Neptuniibacter</taxon>
    </lineage>
</organism>
<dbReference type="CDD" id="cd01734">
    <property type="entry name" value="YlxS_C"/>
    <property type="match status" value="1"/>
</dbReference>
<evidence type="ECO:0000259" key="5">
    <source>
        <dbReference type="Pfam" id="PF17384"/>
    </source>
</evidence>
<evidence type="ECO:0000313" key="7">
    <source>
        <dbReference type="Proteomes" id="UP000002171"/>
    </source>
</evidence>
<feature type="domain" description="Ribosome maturation factor RimP C-terminal" evidence="5">
    <location>
        <begin position="86"/>
        <end position="151"/>
    </location>
</feature>
<proteinExistence type="inferred from homology"/>
<sequence>MSAKMKLLHELIEPSVSALGFELWGIEFLSQGKHSTLRVYIDSENGINVDDCAKVSHQVSGIMDVEDPIAGNYTLEVSSPGMERPLFTLEQFAAYAGSEIQIRLRVAFEGRRKFKGVLNGVEGDDVLVVVDNEEYMLPIEYIDRANIIPQF</sequence>
<dbReference type="FunFam" id="3.30.300.70:FF:000001">
    <property type="entry name" value="Ribosome maturation factor RimP"/>
    <property type="match status" value="1"/>
</dbReference>
<dbReference type="NCBIfam" id="NF000927">
    <property type="entry name" value="PRK00092.1-1"/>
    <property type="match status" value="1"/>
</dbReference>
<dbReference type="Pfam" id="PF17384">
    <property type="entry name" value="DUF150_C"/>
    <property type="match status" value="1"/>
</dbReference>
<dbReference type="GO" id="GO:0006412">
    <property type="term" value="P:translation"/>
    <property type="evidence" value="ECO:0007669"/>
    <property type="project" value="TreeGrafter"/>
</dbReference>
<dbReference type="AlphaFoldDB" id="A0A7U8C1F5"/>
<protein>
    <recommendedName>
        <fullName evidence="3">Ribosome maturation factor RimP</fullName>
    </recommendedName>
</protein>
<dbReference type="HAMAP" id="MF_01077">
    <property type="entry name" value="RimP"/>
    <property type="match status" value="1"/>
</dbReference>
<accession>A0A7U8C1F5</accession>
<dbReference type="PANTHER" id="PTHR33867">
    <property type="entry name" value="RIBOSOME MATURATION FACTOR RIMP"/>
    <property type="match status" value="1"/>
</dbReference>
<dbReference type="Gene3D" id="3.30.300.70">
    <property type="entry name" value="RimP-like superfamily, N-terminal"/>
    <property type="match status" value="1"/>
</dbReference>
<gene>
    <name evidence="3" type="primary">rimP</name>
    <name evidence="6" type="ORF">MED92_17610</name>
</gene>
<evidence type="ECO:0000256" key="1">
    <source>
        <dbReference type="ARBA" id="ARBA00022490"/>
    </source>
</evidence>
<keyword evidence="1 3" id="KW-0963">Cytoplasm</keyword>
<dbReference type="OrthoDB" id="9805006at2"/>
<dbReference type="RefSeq" id="WP_007021183.1">
    <property type="nucleotide sequence ID" value="NZ_CH724125.1"/>
</dbReference>
<reference evidence="6 7" key="1">
    <citation type="submission" date="2006-02" db="EMBL/GenBank/DDBJ databases">
        <authorList>
            <person name="Pinhassi J."/>
            <person name="Pedros-Alio C."/>
            <person name="Ferriera S."/>
            <person name="Johnson J."/>
            <person name="Kravitz S."/>
            <person name="Halpern A."/>
            <person name="Remington K."/>
            <person name="Beeson K."/>
            <person name="Tran B."/>
            <person name="Rogers Y.-H."/>
            <person name="Friedman R."/>
            <person name="Venter J.C."/>
        </authorList>
    </citation>
    <scope>NUCLEOTIDE SEQUENCE [LARGE SCALE GENOMIC DNA]</scope>
    <source>
        <strain evidence="6 7">MED92</strain>
    </source>
</reference>
<keyword evidence="2 3" id="KW-0690">Ribosome biogenesis</keyword>
<comment type="function">
    <text evidence="3">Required for maturation of 30S ribosomal subunits.</text>
</comment>
<dbReference type="SUPFAM" id="SSF75420">
    <property type="entry name" value="YhbC-like, N-terminal domain"/>
    <property type="match status" value="1"/>
</dbReference>
<dbReference type="InterPro" id="IPR028989">
    <property type="entry name" value="RimP_N"/>
</dbReference>
<name>A0A7U8C1F5_NEPCE</name>
<dbReference type="SUPFAM" id="SSF74942">
    <property type="entry name" value="YhbC-like, C-terminal domain"/>
    <property type="match status" value="1"/>
</dbReference>
<dbReference type="Proteomes" id="UP000002171">
    <property type="component" value="Unassembled WGS sequence"/>
</dbReference>
<dbReference type="Gene3D" id="2.30.30.180">
    <property type="entry name" value="Ribosome maturation factor RimP, C-terminal domain"/>
    <property type="match status" value="1"/>
</dbReference>
<feature type="domain" description="Ribosome maturation factor RimP N-terminal" evidence="4">
    <location>
        <begin position="11"/>
        <end position="83"/>
    </location>
</feature>
<dbReference type="InterPro" id="IPR003728">
    <property type="entry name" value="Ribosome_maturation_RimP"/>
</dbReference>
<evidence type="ECO:0000256" key="2">
    <source>
        <dbReference type="ARBA" id="ARBA00022517"/>
    </source>
</evidence>